<dbReference type="Proteomes" id="UP000501868">
    <property type="component" value="Chromosome"/>
</dbReference>
<sequence>MALKSRCESKELKIMRSLNIRSNLSSTEKKYFFKLEKGYQGELMFDLLTEKLQGDMLVINDLCLEINDTVFQIDTLIIAQDRIYPFEVKNYSGDYYYDTEGFHKISGTIITNPLDQIRRSKLLLLQLLQNLGYNIPVEPTIIFINPEFTLYQAPLNLPIIYPTQIDCFMKKFDGTPSKLNDRHKKLADRLISLHSNESPYATRLPTYEYRKLKKGMACKKCDLLMISGEDNIIVVCKKCGDVETVESALLRNVVELKFLFPDIKITTVLVYEWCHVVKSKKTIRRVLMENYKAIGYGRWFYYEL</sequence>
<protein>
    <submittedName>
        <fullName evidence="2">NERD domain-containing protein</fullName>
    </submittedName>
</protein>
<dbReference type="Pfam" id="PF08378">
    <property type="entry name" value="NERD"/>
    <property type="match status" value="1"/>
</dbReference>
<evidence type="ECO:0000313" key="2">
    <source>
        <dbReference type="EMBL" id="QIZ10013.1"/>
    </source>
</evidence>
<proteinExistence type="predicted"/>
<dbReference type="EMBL" id="CP051128">
    <property type="protein sequence ID" value="QIZ10013.1"/>
    <property type="molecule type" value="Genomic_DNA"/>
</dbReference>
<gene>
    <name evidence="2" type="ORF">HFZ78_27635</name>
</gene>
<dbReference type="InterPro" id="IPR011528">
    <property type="entry name" value="NERD"/>
</dbReference>
<feature type="domain" description="NERD" evidence="1">
    <location>
        <begin position="37"/>
        <end position="150"/>
    </location>
</feature>
<accession>A0A6H1P8Z9</accession>
<reference evidence="2 3" key="2">
    <citation type="submission" date="2020-04" db="EMBL/GenBank/DDBJ databases">
        <authorList>
            <person name="Fomenkov A."/>
            <person name="Anton B.P."/>
            <person name="Roberts R.J."/>
        </authorList>
    </citation>
    <scope>NUCLEOTIDE SEQUENCE [LARGE SCALE GENOMIC DNA]</scope>
    <source>
        <strain evidence="2 3">S2</strain>
    </source>
</reference>
<evidence type="ECO:0000313" key="3">
    <source>
        <dbReference type="Proteomes" id="UP000501868"/>
    </source>
</evidence>
<dbReference type="AlphaFoldDB" id="A0A6H1P8Z9"/>
<organism evidence="2 3">
    <name type="scientific">Priestia megaterium</name>
    <name type="common">Bacillus megaterium</name>
    <dbReference type="NCBI Taxonomy" id="1404"/>
    <lineage>
        <taxon>Bacteria</taxon>
        <taxon>Bacillati</taxon>
        <taxon>Bacillota</taxon>
        <taxon>Bacilli</taxon>
        <taxon>Bacillales</taxon>
        <taxon>Bacillaceae</taxon>
        <taxon>Priestia</taxon>
    </lineage>
</organism>
<dbReference type="PROSITE" id="PS50965">
    <property type="entry name" value="NERD"/>
    <property type="match status" value="1"/>
</dbReference>
<reference evidence="2 3" key="1">
    <citation type="submission" date="2020-04" db="EMBL/GenBank/DDBJ databases">
        <title>Genome-Wide Identification of 5-Methylcytosine Sites in Bacterial Genomes By High-Throughput Sequencing of MspJI Restriction Fragments.</title>
        <authorList>
            <person name="Wu V."/>
        </authorList>
    </citation>
    <scope>NUCLEOTIDE SEQUENCE [LARGE SCALE GENOMIC DNA]</scope>
    <source>
        <strain evidence="2 3">S2</strain>
    </source>
</reference>
<name>A0A6H1P8Z9_PRIMG</name>
<evidence type="ECO:0000259" key="1">
    <source>
        <dbReference type="PROSITE" id="PS50965"/>
    </source>
</evidence>